<dbReference type="Proteomes" id="UP000266673">
    <property type="component" value="Unassembled WGS sequence"/>
</dbReference>
<accession>A0A397VKM2</accession>
<dbReference type="AlphaFoldDB" id="A0A397VKM2"/>
<organism evidence="1 2">
    <name type="scientific">Gigaspora rosea</name>
    <dbReference type="NCBI Taxonomy" id="44941"/>
    <lineage>
        <taxon>Eukaryota</taxon>
        <taxon>Fungi</taxon>
        <taxon>Fungi incertae sedis</taxon>
        <taxon>Mucoromycota</taxon>
        <taxon>Glomeromycotina</taxon>
        <taxon>Glomeromycetes</taxon>
        <taxon>Diversisporales</taxon>
        <taxon>Gigasporaceae</taxon>
        <taxon>Gigaspora</taxon>
    </lineage>
</organism>
<gene>
    <name evidence="1" type="ORF">C2G38_2173685</name>
</gene>
<evidence type="ECO:0000313" key="2">
    <source>
        <dbReference type="Proteomes" id="UP000266673"/>
    </source>
</evidence>
<protein>
    <submittedName>
        <fullName evidence="1">Uncharacterized protein</fullName>
    </submittedName>
</protein>
<sequence length="92" mass="11118">MDMDEVYFIDLPQWGDSTMRPGFEEEINYTTSRVEDPSFTWNQTWWNSSINDSMSSYMDIDPEEWVQPFDEHTDWETYDIARKSCDQEPENK</sequence>
<keyword evidence="2" id="KW-1185">Reference proteome</keyword>
<reference evidence="1 2" key="1">
    <citation type="submission" date="2018-06" db="EMBL/GenBank/DDBJ databases">
        <title>Comparative genomics reveals the genomic features of Rhizophagus irregularis, R. cerebriforme, R. diaphanum and Gigaspora rosea, and their symbiotic lifestyle signature.</title>
        <authorList>
            <person name="Morin E."/>
            <person name="San Clemente H."/>
            <person name="Chen E.C.H."/>
            <person name="De La Providencia I."/>
            <person name="Hainaut M."/>
            <person name="Kuo A."/>
            <person name="Kohler A."/>
            <person name="Murat C."/>
            <person name="Tang N."/>
            <person name="Roy S."/>
            <person name="Loubradou J."/>
            <person name="Henrissat B."/>
            <person name="Grigoriev I.V."/>
            <person name="Corradi N."/>
            <person name="Roux C."/>
            <person name="Martin F.M."/>
        </authorList>
    </citation>
    <scope>NUCLEOTIDE SEQUENCE [LARGE SCALE GENOMIC DNA]</scope>
    <source>
        <strain evidence="1 2">DAOM 194757</strain>
    </source>
</reference>
<name>A0A397VKM2_9GLOM</name>
<dbReference type="EMBL" id="QKWP01000304">
    <property type="protein sequence ID" value="RIB22542.1"/>
    <property type="molecule type" value="Genomic_DNA"/>
</dbReference>
<comment type="caution">
    <text evidence="1">The sequence shown here is derived from an EMBL/GenBank/DDBJ whole genome shotgun (WGS) entry which is preliminary data.</text>
</comment>
<dbReference type="OrthoDB" id="2490383at2759"/>
<evidence type="ECO:0000313" key="1">
    <source>
        <dbReference type="EMBL" id="RIB22542.1"/>
    </source>
</evidence>
<proteinExistence type="predicted"/>